<organism evidence="1 2">
    <name type="scientific">Nonomuraea mangrovi</name>
    <dbReference type="NCBI Taxonomy" id="2316207"/>
    <lineage>
        <taxon>Bacteria</taxon>
        <taxon>Bacillati</taxon>
        <taxon>Actinomycetota</taxon>
        <taxon>Actinomycetes</taxon>
        <taxon>Streptosporangiales</taxon>
        <taxon>Streptosporangiaceae</taxon>
        <taxon>Nonomuraea</taxon>
    </lineage>
</organism>
<keyword evidence="2" id="KW-1185">Reference proteome</keyword>
<evidence type="ECO:0000313" key="1">
    <source>
        <dbReference type="EMBL" id="MFD1932061.1"/>
    </source>
</evidence>
<dbReference type="RefSeq" id="WP_379571980.1">
    <property type="nucleotide sequence ID" value="NZ_JBHUFV010000016.1"/>
</dbReference>
<evidence type="ECO:0000313" key="2">
    <source>
        <dbReference type="Proteomes" id="UP001597368"/>
    </source>
</evidence>
<proteinExistence type="predicted"/>
<gene>
    <name evidence="1" type="ORF">ACFSKW_11310</name>
</gene>
<reference evidence="2" key="1">
    <citation type="journal article" date="2019" name="Int. J. Syst. Evol. Microbiol.">
        <title>The Global Catalogue of Microorganisms (GCM) 10K type strain sequencing project: providing services to taxonomists for standard genome sequencing and annotation.</title>
        <authorList>
            <consortium name="The Broad Institute Genomics Platform"/>
            <consortium name="The Broad Institute Genome Sequencing Center for Infectious Disease"/>
            <person name="Wu L."/>
            <person name="Ma J."/>
        </authorList>
    </citation>
    <scope>NUCLEOTIDE SEQUENCE [LARGE SCALE GENOMIC DNA]</scope>
    <source>
        <strain evidence="2">ICMP 6774ER</strain>
    </source>
</reference>
<dbReference type="EMBL" id="JBHUFV010000016">
    <property type="protein sequence ID" value="MFD1932061.1"/>
    <property type="molecule type" value="Genomic_DNA"/>
</dbReference>
<comment type="caution">
    <text evidence="1">The sequence shown here is derived from an EMBL/GenBank/DDBJ whole genome shotgun (WGS) entry which is preliminary data.</text>
</comment>
<sequence>MAERSADNLLDQCISPHVAMAQRDHVRLDWQPPYGALARVRPVAWTCTCRATFYELCEGGGQAFIRRTVQLDDKPEISETYRWLIAEARLVWTALLAGRVR</sequence>
<name>A0ABW4SSC3_9ACTN</name>
<accession>A0ABW4SSC3</accession>
<protein>
    <submittedName>
        <fullName evidence="1">Uncharacterized protein</fullName>
    </submittedName>
</protein>
<dbReference type="Proteomes" id="UP001597368">
    <property type="component" value="Unassembled WGS sequence"/>
</dbReference>